<dbReference type="Pfam" id="PF00271">
    <property type="entry name" value="Helicase_C"/>
    <property type="match status" value="1"/>
</dbReference>
<dbReference type="Pfam" id="PF13482">
    <property type="entry name" value="RNase_H_2"/>
    <property type="match status" value="1"/>
</dbReference>
<feature type="compositionally biased region" description="Low complexity" evidence="3">
    <location>
        <begin position="778"/>
        <end position="788"/>
    </location>
</feature>
<dbReference type="InterPro" id="IPR012337">
    <property type="entry name" value="RNaseH-like_sf"/>
</dbReference>
<dbReference type="InterPro" id="IPR014001">
    <property type="entry name" value="Helicase_ATP-bd"/>
</dbReference>
<dbReference type="eggNOG" id="COG1111">
    <property type="taxonomic scope" value="Bacteria"/>
</dbReference>
<dbReference type="RefSeq" id="WP_011369276.1">
    <property type="nucleotide sequence ID" value="NC_007519.1"/>
</dbReference>
<dbReference type="AlphaFoldDB" id="Q30VA0"/>
<evidence type="ECO:0000313" key="7">
    <source>
        <dbReference type="Proteomes" id="UP000002710"/>
    </source>
</evidence>
<evidence type="ECO:0000259" key="4">
    <source>
        <dbReference type="PROSITE" id="PS51192"/>
    </source>
</evidence>
<evidence type="ECO:0000256" key="1">
    <source>
        <dbReference type="ARBA" id="ARBA00022741"/>
    </source>
</evidence>
<proteinExistence type="predicted"/>
<dbReference type="STRING" id="207559.Dde_3603"/>
<evidence type="ECO:0008006" key="8">
    <source>
        <dbReference type="Google" id="ProtNLM"/>
    </source>
</evidence>
<dbReference type="PANTHER" id="PTHR47957:SF3">
    <property type="entry name" value="ATP-DEPENDENT HELICASE HRQ1"/>
    <property type="match status" value="1"/>
</dbReference>
<dbReference type="InterPro" id="IPR027417">
    <property type="entry name" value="P-loop_NTPase"/>
</dbReference>
<dbReference type="SMART" id="SM00490">
    <property type="entry name" value="HELICc"/>
    <property type="match status" value="1"/>
</dbReference>
<protein>
    <recommendedName>
        <fullName evidence="8">DEAD/DEAH box helicase domain protein</fullName>
    </recommendedName>
</protein>
<dbReference type="KEGG" id="dde:Dde_3603"/>
<keyword evidence="1" id="KW-0547">Nucleotide-binding</keyword>
<gene>
    <name evidence="6" type="ordered locus">Dde_3603</name>
</gene>
<dbReference type="InterPro" id="IPR038720">
    <property type="entry name" value="YprB_RNase_H-like_dom"/>
</dbReference>
<dbReference type="CDD" id="cd18797">
    <property type="entry name" value="SF2_C_Hrq"/>
    <property type="match status" value="1"/>
</dbReference>
<dbReference type="PROSITE" id="PS51194">
    <property type="entry name" value="HELICASE_CTER"/>
    <property type="match status" value="1"/>
</dbReference>
<dbReference type="SMART" id="SM00487">
    <property type="entry name" value="DEXDc"/>
    <property type="match status" value="1"/>
</dbReference>
<dbReference type="SUPFAM" id="SSF52540">
    <property type="entry name" value="P-loop containing nucleoside triphosphate hydrolases"/>
    <property type="match status" value="1"/>
</dbReference>
<evidence type="ECO:0000256" key="2">
    <source>
        <dbReference type="ARBA" id="ARBA00022840"/>
    </source>
</evidence>
<dbReference type="PANTHER" id="PTHR47957">
    <property type="entry name" value="ATP-DEPENDENT HELICASE HRQ1"/>
    <property type="match status" value="1"/>
</dbReference>
<dbReference type="PROSITE" id="PS51192">
    <property type="entry name" value="HELICASE_ATP_BIND_1"/>
    <property type="match status" value="1"/>
</dbReference>
<dbReference type="Pfam" id="PF00270">
    <property type="entry name" value="DEAD"/>
    <property type="match status" value="1"/>
</dbReference>
<dbReference type="SUPFAM" id="SSF53098">
    <property type="entry name" value="Ribonuclease H-like"/>
    <property type="match status" value="1"/>
</dbReference>
<organism evidence="6 7">
    <name type="scientific">Oleidesulfovibrio alaskensis (strain ATCC BAA-1058 / DSM 17464 / G20)</name>
    <name type="common">Desulfovibrio alaskensis</name>
    <dbReference type="NCBI Taxonomy" id="207559"/>
    <lineage>
        <taxon>Bacteria</taxon>
        <taxon>Pseudomonadati</taxon>
        <taxon>Thermodesulfobacteriota</taxon>
        <taxon>Desulfovibrionia</taxon>
        <taxon>Desulfovibrionales</taxon>
        <taxon>Desulfovibrionaceae</taxon>
        <taxon>Oleidesulfovibrio</taxon>
    </lineage>
</organism>
<evidence type="ECO:0000313" key="6">
    <source>
        <dbReference type="EMBL" id="ABB40396.1"/>
    </source>
</evidence>
<dbReference type="GO" id="GO:0036297">
    <property type="term" value="P:interstrand cross-link repair"/>
    <property type="evidence" value="ECO:0007669"/>
    <property type="project" value="TreeGrafter"/>
</dbReference>
<feature type="domain" description="Helicase ATP-binding" evidence="4">
    <location>
        <begin position="71"/>
        <end position="254"/>
    </location>
</feature>
<dbReference type="Gene3D" id="3.30.420.10">
    <property type="entry name" value="Ribonuclease H-like superfamily/Ribonuclease H"/>
    <property type="match status" value="1"/>
</dbReference>
<dbReference type="GO" id="GO:0005524">
    <property type="term" value="F:ATP binding"/>
    <property type="evidence" value="ECO:0007669"/>
    <property type="project" value="UniProtKB-KW"/>
</dbReference>
<dbReference type="InterPro" id="IPR055227">
    <property type="entry name" value="HRQ1_WHD"/>
</dbReference>
<dbReference type="Gene3D" id="3.40.50.300">
    <property type="entry name" value="P-loop containing nucleotide triphosphate hydrolases"/>
    <property type="match status" value="2"/>
</dbReference>
<dbReference type="InterPro" id="IPR036397">
    <property type="entry name" value="RNaseH_sf"/>
</dbReference>
<dbReference type="InterPro" id="IPR018973">
    <property type="entry name" value="MZB"/>
</dbReference>
<sequence length="986" mass="108611">MTQHLTTDTVAEYIAALKASDRPGSFVTCHRILPEIPARTAPATRPWPRAVQEVMLHAGVGSLYTHQALATDHIRAGRHVVVATPTASGKTLIYNLPVIEQFLHNPETRALYLFPLKALAQDQLATLNALTAHWAADARPAAAIYDGDTTAWFRKKIRRQPPNVLLTNPEMLHLSILPHHEQWTRFLAGLSFVVVDEAHTYRGVLGSHMAQLFRRLERICTRYGAAPSFVFSSATVGNPAELAANLTGIRPVPVLESGAPQGRRHVVFIDPPESPASTAILLLKAALARGLRTIVYCQSRRMTELISLWAGSKAGGYADRISAYRAGFLPEERRDIEARMHSGQLLAVITTSALELGIDIGSLDLCILVGYPGTVMSTLQRGGRVGRAQQESAVVLVAGEDALDQYFMRHPDDFFERPPENAVLNPHNPVILERHLECAAAEFPLDVHEPWLTDTAVRQAAAELENTGLLLRNEDGTRLLAARKRPQRHVELRGAGPSFHIQDMETGAVIGSVDGHRAFRETHPGAVYLHRGRSFVITGLDTAARTITAVAANVEYYTRVRGNKSTEILQVLDTKTAWNTRVCLARLRVTDQITGYEKRHARSGQMLGITPLDLPPNIFETEGLWFEVQDAARREVEDAFMHFMGSIHALEHAAIGILPLLVMTDRNDLGGISTPMHPQVGRPCVFIYDGMPGGAGLSRSAYEKAGELFASTREVIAGCPCETGCPSCVQSPKCGSGNRPIDKDGALFLLDAMRRCAPPPHEATGIVPVQPHSRHAETQQQATTAKAQPVPEPRMNNRFSILTPQSYAVLDVETRRSAQEAGGWHKAHAMGVSVAVLYDSRTDAFTAYTQDNVPEMLLRLAEFDLVIGFNIIRFDYKVLAPLLPPDTPWRLDALPTLDMLDEVKKCLSYRISLDNLASATLDAPKSADGLQALAWWKQGRIDEIAAYCEQDVRITRDLYLFGRRNGYLLFTNKAGQKVRVPASWQA</sequence>
<dbReference type="Pfam" id="PF22982">
    <property type="entry name" value="WHD_HRQ1"/>
    <property type="match status" value="1"/>
</dbReference>
<dbReference type="InterPro" id="IPR011545">
    <property type="entry name" value="DEAD/DEAH_box_helicase_dom"/>
</dbReference>
<keyword evidence="2" id="KW-0067">ATP-binding</keyword>
<feature type="domain" description="Helicase C-terminal" evidence="5">
    <location>
        <begin position="282"/>
        <end position="430"/>
    </location>
</feature>
<dbReference type="HOGENOM" id="CLU_000809_3_2_7"/>
<dbReference type="GO" id="GO:0043138">
    <property type="term" value="F:3'-5' DNA helicase activity"/>
    <property type="evidence" value="ECO:0007669"/>
    <property type="project" value="TreeGrafter"/>
</dbReference>
<keyword evidence="7" id="KW-1185">Reference proteome</keyword>
<dbReference type="CDD" id="cd17923">
    <property type="entry name" value="DEXHc_Hrq1-like"/>
    <property type="match status" value="1"/>
</dbReference>
<dbReference type="InterPro" id="IPR001650">
    <property type="entry name" value="Helicase_C-like"/>
</dbReference>
<feature type="region of interest" description="Disordered" evidence="3">
    <location>
        <begin position="765"/>
        <end position="794"/>
    </location>
</feature>
<evidence type="ECO:0000256" key="3">
    <source>
        <dbReference type="SAM" id="MobiDB-lite"/>
    </source>
</evidence>
<accession>Q30VA0</accession>
<dbReference type="Proteomes" id="UP000002710">
    <property type="component" value="Chromosome"/>
</dbReference>
<dbReference type="GO" id="GO:0003676">
    <property type="term" value="F:nucleic acid binding"/>
    <property type="evidence" value="ECO:0007669"/>
    <property type="project" value="InterPro"/>
</dbReference>
<dbReference type="EMBL" id="CP000112">
    <property type="protein sequence ID" value="ABB40396.1"/>
    <property type="molecule type" value="Genomic_DNA"/>
</dbReference>
<reference evidence="6 7" key="1">
    <citation type="journal article" date="2011" name="J. Bacteriol.">
        <title>Complete genome sequence and updated annotation of Desulfovibrio alaskensis G20.</title>
        <authorList>
            <person name="Hauser L.J."/>
            <person name="Land M.L."/>
            <person name="Brown S.D."/>
            <person name="Larimer F."/>
            <person name="Keller K.L."/>
            <person name="Rapp-Giles B.J."/>
            <person name="Price M.N."/>
            <person name="Lin M."/>
            <person name="Bruce D.C."/>
            <person name="Detter J.C."/>
            <person name="Tapia R."/>
            <person name="Han C.S."/>
            <person name="Goodwin L.A."/>
            <person name="Cheng J.F."/>
            <person name="Pitluck S."/>
            <person name="Copeland A."/>
            <person name="Lucas S."/>
            <person name="Nolan M."/>
            <person name="Lapidus A.L."/>
            <person name="Palumbo A.V."/>
            <person name="Wall J.D."/>
        </authorList>
    </citation>
    <scope>NUCLEOTIDE SEQUENCE [LARGE SCALE GENOMIC DNA]</scope>
    <source>
        <strain evidence="7">ATCC BAA 1058 / DSM 17464 / G20</strain>
    </source>
</reference>
<evidence type="ECO:0000259" key="5">
    <source>
        <dbReference type="PROSITE" id="PS51194"/>
    </source>
</evidence>
<dbReference type="GO" id="GO:0006289">
    <property type="term" value="P:nucleotide-excision repair"/>
    <property type="evidence" value="ECO:0007669"/>
    <property type="project" value="TreeGrafter"/>
</dbReference>
<dbReference type="eggNOG" id="COG1205">
    <property type="taxonomic scope" value="Bacteria"/>
</dbReference>
<name>Q30VA0_OLEA2</name>
<dbReference type="Pfam" id="PF09369">
    <property type="entry name" value="MZB"/>
    <property type="match status" value="1"/>
</dbReference>